<gene>
    <name evidence="2" type="ORF">BXZ70DRAFT_943239</name>
</gene>
<organism evidence="2 3">
    <name type="scientific">Cristinia sonorae</name>
    <dbReference type="NCBI Taxonomy" id="1940300"/>
    <lineage>
        <taxon>Eukaryota</taxon>
        <taxon>Fungi</taxon>
        <taxon>Dikarya</taxon>
        <taxon>Basidiomycota</taxon>
        <taxon>Agaricomycotina</taxon>
        <taxon>Agaricomycetes</taxon>
        <taxon>Agaricomycetidae</taxon>
        <taxon>Agaricales</taxon>
        <taxon>Pleurotineae</taxon>
        <taxon>Stephanosporaceae</taxon>
        <taxon>Cristinia</taxon>
    </lineage>
</organism>
<comment type="caution">
    <text evidence="2">The sequence shown here is derived from an EMBL/GenBank/DDBJ whole genome shotgun (WGS) entry which is preliminary data.</text>
</comment>
<feature type="region of interest" description="Disordered" evidence="1">
    <location>
        <begin position="453"/>
        <end position="540"/>
    </location>
</feature>
<reference evidence="2" key="1">
    <citation type="journal article" date="2021" name="New Phytol.">
        <title>Evolutionary innovations through gain and loss of genes in the ectomycorrhizal Boletales.</title>
        <authorList>
            <person name="Wu G."/>
            <person name="Miyauchi S."/>
            <person name="Morin E."/>
            <person name="Kuo A."/>
            <person name="Drula E."/>
            <person name="Varga T."/>
            <person name="Kohler A."/>
            <person name="Feng B."/>
            <person name="Cao Y."/>
            <person name="Lipzen A."/>
            <person name="Daum C."/>
            <person name="Hundley H."/>
            <person name="Pangilinan J."/>
            <person name="Johnson J."/>
            <person name="Barry K."/>
            <person name="LaButti K."/>
            <person name="Ng V."/>
            <person name="Ahrendt S."/>
            <person name="Min B."/>
            <person name="Choi I.G."/>
            <person name="Park H."/>
            <person name="Plett J.M."/>
            <person name="Magnuson J."/>
            <person name="Spatafora J.W."/>
            <person name="Nagy L.G."/>
            <person name="Henrissat B."/>
            <person name="Grigoriev I.V."/>
            <person name="Yang Z.L."/>
            <person name="Xu J."/>
            <person name="Martin F.M."/>
        </authorList>
    </citation>
    <scope>NUCLEOTIDE SEQUENCE</scope>
    <source>
        <strain evidence="2">KKN 215</strain>
    </source>
</reference>
<feature type="region of interest" description="Disordered" evidence="1">
    <location>
        <begin position="613"/>
        <end position="683"/>
    </location>
</feature>
<feature type="compositionally biased region" description="Low complexity" evidence="1">
    <location>
        <begin position="649"/>
        <end position="683"/>
    </location>
</feature>
<keyword evidence="3" id="KW-1185">Reference proteome</keyword>
<proteinExistence type="predicted"/>
<evidence type="ECO:0000313" key="3">
    <source>
        <dbReference type="Proteomes" id="UP000813824"/>
    </source>
</evidence>
<sequence>MPHFRQPVNDWKALHALEHLIPLIPSPALTAEEWLYTPPFGEIPIILDIGIRARLTPMDELEQEDDSGFLDLPQFQGSPNRNSSGSFKSYGTFGPIRRAGIPTFCDDDNFDDVEDPETLRSISTCSTVQQLCFHGEEAKTLRRINSTSRLQVSSGSSIQGNSYSTPLQARPSTSLGFLSASRSESPLPSVSHLWKTRSQSTEALSNSANVYLATNDCSTAALPPLFPTTDSARPRNLLKPRGKVHLPPSMTWLENVILNLSIDQEGFRESHPRFVPVGYTASDNNQELQSYSRPEEQTVTCLNSGLVEFRPISRHVSLFHHGTLEPAPTLRSLQLDDSGGKDYLSRQASLCIKRNGVYVVRGIELNPLSNVEPFVRTGSHRQVQYDWSFEYSVSDRLDSLGRSIPGEKILTPLSFMCSPGLLHPIYGTGKKRGLIQQVKKTFITSNVTARKLRTPPDAEANGAEGFPTKHMPNQNWHNGNRPTHRRFHSAAAGTSTSRPSPVPFVPSTNQNHQPRRRMRQDRANSVSEIPDTPPSTPTEIVVFSPPIAGTISRPPSSSSRRRSITSPVFRIVRHIIPPAEIDELITASPIPPVAPPSTPIISTRRRNVHDANMTAFPSPTASLAPVTALSPPRHHRQHSQQQSRDHETTTASPGSSSSPPRHTRTPSSRTGGLLRRLSLRGSS</sequence>
<protein>
    <submittedName>
        <fullName evidence="2">Uncharacterized protein</fullName>
    </submittedName>
</protein>
<name>A0A8K0XNL7_9AGAR</name>
<dbReference type="EMBL" id="JAEVFJ010000020">
    <property type="protein sequence ID" value="KAH8099314.1"/>
    <property type="molecule type" value="Genomic_DNA"/>
</dbReference>
<dbReference type="OrthoDB" id="3269398at2759"/>
<evidence type="ECO:0000256" key="1">
    <source>
        <dbReference type="SAM" id="MobiDB-lite"/>
    </source>
</evidence>
<feature type="compositionally biased region" description="Polar residues" evidence="1">
    <location>
        <begin position="471"/>
        <end position="481"/>
    </location>
</feature>
<dbReference type="Proteomes" id="UP000813824">
    <property type="component" value="Unassembled WGS sequence"/>
</dbReference>
<evidence type="ECO:0000313" key="2">
    <source>
        <dbReference type="EMBL" id="KAH8099314.1"/>
    </source>
</evidence>
<dbReference type="AlphaFoldDB" id="A0A8K0XNL7"/>
<accession>A0A8K0XNL7</accession>